<keyword evidence="1" id="KW-0472">Membrane</keyword>
<feature type="transmembrane region" description="Helical" evidence="1">
    <location>
        <begin position="12"/>
        <end position="33"/>
    </location>
</feature>
<keyword evidence="1" id="KW-1133">Transmembrane helix</keyword>
<keyword evidence="1" id="KW-0812">Transmembrane</keyword>
<evidence type="ECO:0000256" key="1">
    <source>
        <dbReference type="SAM" id="Phobius"/>
    </source>
</evidence>
<gene>
    <name evidence="2" type="ORF">ACFSUN_05090</name>
</gene>
<protein>
    <submittedName>
        <fullName evidence="2">Uncharacterized protein</fullName>
    </submittedName>
</protein>
<name>A0ABW5PYC2_9BACI</name>
<evidence type="ECO:0000313" key="3">
    <source>
        <dbReference type="Proteomes" id="UP001597451"/>
    </source>
</evidence>
<evidence type="ECO:0000313" key="2">
    <source>
        <dbReference type="EMBL" id="MFD2628155.1"/>
    </source>
</evidence>
<proteinExistence type="predicted"/>
<dbReference type="EMBL" id="JBHUMX010000013">
    <property type="protein sequence ID" value="MFD2628155.1"/>
    <property type="molecule type" value="Genomic_DNA"/>
</dbReference>
<keyword evidence="3" id="KW-1185">Reference proteome</keyword>
<dbReference type="RefSeq" id="WP_379560848.1">
    <property type="nucleotide sequence ID" value="NZ_CP085256.1"/>
</dbReference>
<dbReference type="Proteomes" id="UP001597451">
    <property type="component" value="Unassembled WGS sequence"/>
</dbReference>
<reference evidence="3" key="1">
    <citation type="journal article" date="2019" name="Int. J. Syst. Evol. Microbiol.">
        <title>The Global Catalogue of Microorganisms (GCM) 10K type strain sequencing project: providing services to taxonomists for standard genome sequencing and annotation.</title>
        <authorList>
            <consortium name="The Broad Institute Genomics Platform"/>
            <consortium name="The Broad Institute Genome Sequencing Center for Infectious Disease"/>
            <person name="Wu L."/>
            <person name="Ma J."/>
        </authorList>
    </citation>
    <scope>NUCLEOTIDE SEQUENCE [LARGE SCALE GENOMIC DNA]</scope>
    <source>
        <strain evidence="3">TISTR 1858</strain>
    </source>
</reference>
<feature type="transmembrane region" description="Helical" evidence="1">
    <location>
        <begin position="39"/>
        <end position="62"/>
    </location>
</feature>
<comment type="caution">
    <text evidence="2">The sequence shown here is derived from an EMBL/GenBank/DDBJ whole genome shotgun (WGS) entry which is preliminary data.</text>
</comment>
<accession>A0ABW5PYC2</accession>
<organism evidence="2 3">
    <name type="scientific">Oceanobacillus kapialis</name>
    <dbReference type="NCBI Taxonomy" id="481353"/>
    <lineage>
        <taxon>Bacteria</taxon>
        <taxon>Bacillati</taxon>
        <taxon>Bacillota</taxon>
        <taxon>Bacilli</taxon>
        <taxon>Bacillales</taxon>
        <taxon>Bacillaceae</taxon>
        <taxon>Oceanobacillus</taxon>
    </lineage>
</organism>
<sequence length="84" mass="9470">MKKVKNLSHSEWRLSVMAALVALIGNFIAIFVVLRELNITYVIGCLVVFALVVVANTIYVFYKRKKKTRWKMGTTIAGSNPLNP</sequence>